<protein>
    <submittedName>
        <fullName evidence="1">Uncharacterized protein</fullName>
    </submittedName>
</protein>
<dbReference type="InterPro" id="IPR051320">
    <property type="entry name" value="Viral_Replic_Matur_Polypro"/>
</dbReference>
<dbReference type="PANTHER" id="PTHR33064">
    <property type="entry name" value="POL PROTEIN"/>
    <property type="match status" value="1"/>
</dbReference>
<dbReference type="Gene3D" id="3.30.70.270">
    <property type="match status" value="2"/>
</dbReference>
<dbReference type="Proteomes" id="UP001221898">
    <property type="component" value="Unassembled WGS sequence"/>
</dbReference>
<name>A0AAD7STR6_9TELE</name>
<dbReference type="EMBL" id="JAINUG010000036">
    <property type="protein sequence ID" value="KAJ8408022.1"/>
    <property type="molecule type" value="Genomic_DNA"/>
</dbReference>
<dbReference type="AlphaFoldDB" id="A0AAD7STR6"/>
<keyword evidence="2" id="KW-1185">Reference proteome</keyword>
<reference evidence="1" key="1">
    <citation type="journal article" date="2023" name="Science">
        <title>Genome structures resolve the early diversification of teleost fishes.</title>
        <authorList>
            <person name="Parey E."/>
            <person name="Louis A."/>
            <person name="Montfort J."/>
            <person name="Bouchez O."/>
            <person name="Roques C."/>
            <person name="Iampietro C."/>
            <person name="Lluch J."/>
            <person name="Castinel A."/>
            <person name="Donnadieu C."/>
            <person name="Desvignes T."/>
            <person name="Floi Bucao C."/>
            <person name="Jouanno E."/>
            <person name="Wen M."/>
            <person name="Mejri S."/>
            <person name="Dirks R."/>
            <person name="Jansen H."/>
            <person name="Henkel C."/>
            <person name="Chen W.J."/>
            <person name="Zahm M."/>
            <person name="Cabau C."/>
            <person name="Klopp C."/>
            <person name="Thompson A.W."/>
            <person name="Robinson-Rechavi M."/>
            <person name="Braasch I."/>
            <person name="Lecointre G."/>
            <person name="Bobe J."/>
            <person name="Postlethwait J.H."/>
            <person name="Berthelot C."/>
            <person name="Roest Crollius H."/>
            <person name="Guiguen Y."/>
        </authorList>
    </citation>
    <scope>NUCLEOTIDE SEQUENCE</scope>
    <source>
        <strain evidence="1">NC1722</strain>
    </source>
</reference>
<dbReference type="InterPro" id="IPR043128">
    <property type="entry name" value="Rev_trsase/Diguanyl_cyclase"/>
</dbReference>
<dbReference type="InterPro" id="IPR043502">
    <property type="entry name" value="DNA/RNA_pol_sf"/>
</dbReference>
<proteinExistence type="predicted"/>
<dbReference type="PANTHER" id="PTHR33064:SF29">
    <property type="entry name" value="PEPTIDASE A2 DOMAIN-CONTAINING PROTEIN-RELATED"/>
    <property type="match status" value="1"/>
</dbReference>
<accession>A0AAD7STR6</accession>
<evidence type="ECO:0000313" key="1">
    <source>
        <dbReference type="EMBL" id="KAJ8408022.1"/>
    </source>
</evidence>
<dbReference type="SUPFAM" id="SSF56672">
    <property type="entry name" value="DNA/RNA polymerases"/>
    <property type="match status" value="1"/>
</dbReference>
<gene>
    <name evidence="1" type="ORF">AAFF_G00262500</name>
</gene>
<evidence type="ECO:0000313" key="2">
    <source>
        <dbReference type="Proteomes" id="UP001221898"/>
    </source>
</evidence>
<organism evidence="1 2">
    <name type="scientific">Aldrovandia affinis</name>
    <dbReference type="NCBI Taxonomy" id="143900"/>
    <lineage>
        <taxon>Eukaryota</taxon>
        <taxon>Metazoa</taxon>
        <taxon>Chordata</taxon>
        <taxon>Craniata</taxon>
        <taxon>Vertebrata</taxon>
        <taxon>Euteleostomi</taxon>
        <taxon>Actinopterygii</taxon>
        <taxon>Neopterygii</taxon>
        <taxon>Teleostei</taxon>
        <taxon>Notacanthiformes</taxon>
        <taxon>Halosauridae</taxon>
        <taxon>Aldrovandia</taxon>
    </lineage>
</organism>
<comment type="caution">
    <text evidence="1">The sequence shown here is derived from an EMBL/GenBank/DDBJ whole genome shotgun (WGS) entry which is preliminary data.</text>
</comment>
<sequence length="139" mass="15067">MTSLCTLPASIKPSNLHQLFQRITSTDLRLNPAKCNLFCHETSFLGHVLGPDGISMDPVKVKAVRRWLVPSSKTEVCSFLGQASCSQCLIAGSADIYCPLHILTEKAQPFQWNHQLPVCLQPAPGSPHPGSSASPARPH</sequence>